<dbReference type="GO" id="GO:0016787">
    <property type="term" value="F:hydrolase activity"/>
    <property type="evidence" value="ECO:0007669"/>
    <property type="project" value="UniProtKB-KW"/>
</dbReference>
<dbReference type="RefSeq" id="WP_244543002.1">
    <property type="nucleotide sequence ID" value="NZ_FOAB01000003.1"/>
</dbReference>
<dbReference type="InterPro" id="IPR044925">
    <property type="entry name" value="His-Me_finger_sf"/>
</dbReference>
<comment type="cofactor">
    <cofactor evidence="1 10">
        <name>Mg(2+)</name>
        <dbReference type="ChEBI" id="CHEBI:18420"/>
    </cofactor>
</comment>
<dbReference type="EMBL" id="FOAB01000003">
    <property type="protein sequence ID" value="SEL23180.1"/>
    <property type="molecule type" value="Genomic_DNA"/>
</dbReference>
<dbReference type="SMART" id="SM00477">
    <property type="entry name" value="NUC"/>
    <property type="match status" value="1"/>
</dbReference>
<feature type="binding site" evidence="9">
    <location>
        <position position="150"/>
    </location>
    <ligand>
        <name>Mg(2+)</name>
        <dbReference type="ChEBI" id="CHEBI:18420"/>
        <note>catalytic</note>
    </ligand>
</feature>
<dbReference type="InterPro" id="IPR001604">
    <property type="entry name" value="Endo_G_ENPP1-like_dom"/>
</dbReference>
<comment type="similarity">
    <text evidence="2 10">Belongs to the DNA/RNA non-specific endonuclease family.</text>
</comment>
<dbReference type="GO" id="GO:0003676">
    <property type="term" value="F:nucleic acid binding"/>
    <property type="evidence" value="ECO:0007669"/>
    <property type="project" value="InterPro"/>
</dbReference>
<feature type="domain" description="DNA/RNA non-specific endonuclease/pyrophosphatase/phosphodiesterase" evidence="12">
    <location>
        <begin position="57"/>
        <end position="250"/>
    </location>
</feature>
<proteinExistence type="inferred from homology"/>
<evidence type="ECO:0000313" key="13">
    <source>
        <dbReference type="EMBL" id="SEL23180.1"/>
    </source>
</evidence>
<dbReference type="Pfam" id="PF01223">
    <property type="entry name" value="Endonuclease_NS"/>
    <property type="match status" value="1"/>
</dbReference>
<evidence type="ECO:0000259" key="12">
    <source>
        <dbReference type="SMART" id="SM00892"/>
    </source>
</evidence>
<gene>
    <name evidence="13" type="ORF">SAMN04487910_2100</name>
</gene>
<feature type="domain" description="ENPP1-3/EXOG-like endonuclease/phosphodiesterase" evidence="11">
    <location>
        <begin position="58"/>
        <end position="250"/>
    </location>
</feature>
<evidence type="ECO:0000256" key="2">
    <source>
        <dbReference type="ARBA" id="ARBA00010052"/>
    </source>
</evidence>
<dbReference type="SUPFAM" id="SSF54060">
    <property type="entry name" value="His-Me finger endonucleases"/>
    <property type="match status" value="1"/>
</dbReference>
<dbReference type="PROSITE" id="PS01070">
    <property type="entry name" value="NUCLEASE_NON_SPEC"/>
    <property type="match status" value="1"/>
</dbReference>
<dbReference type="InterPro" id="IPR040255">
    <property type="entry name" value="Non-specific_endonuclease"/>
</dbReference>
<evidence type="ECO:0000256" key="6">
    <source>
        <dbReference type="ARBA" id="ARBA00022801"/>
    </source>
</evidence>
<feature type="active site" description="Proton acceptor" evidence="8">
    <location>
        <position position="119"/>
    </location>
</feature>
<evidence type="ECO:0000256" key="8">
    <source>
        <dbReference type="PIRSR" id="PIRSR640255-1"/>
    </source>
</evidence>
<dbReference type="Gene3D" id="3.40.570.10">
    <property type="entry name" value="Extracellular Endonuclease, subunit A"/>
    <property type="match status" value="1"/>
</dbReference>
<dbReference type="PANTHER" id="PTHR13966:SF5">
    <property type="entry name" value="ENDONUCLEASE G, MITOCHONDRIAL"/>
    <property type="match status" value="1"/>
</dbReference>
<reference evidence="13 14" key="1">
    <citation type="submission" date="2016-10" db="EMBL/GenBank/DDBJ databases">
        <authorList>
            <person name="de Groot N.N."/>
        </authorList>
    </citation>
    <scope>NUCLEOTIDE SEQUENCE [LARGE SCALE GENOMIC DNA]</scope>
    <source>
        <strain evidence="13 14">DSM 25232</strain>
    </source>
</reference>
<sequence>MKRKYIYPLMVLIVTVGFYYVEKHIDETKGEYTSGKIENKELGFFYLPTSTTKTVISHNNYSLSYSEKHEQPEWVAYELKKEHLVKNEFKRPFFEVDNKVRSSSADWRNYKNSGYDRGHLCPAADRRFTYDAFVETFLTSNISPQNHDFNAGIWNQLEQKTRYWAKKYNGVYVITGGILTDDLKTIGYEAVSVPEYFYKVILDYSSKKPKMIAFLIPNRNTDKKLSSFVVTTDSIEKLSGIDFFPKLSDDLENKLEASSSKNGWKF</sequence>
<name>A0A1H7NHZ8_AQUAM</name>
<protein>
    <recommendedName>
        <fullName evidence="10">Endonuclease</fullName>
        <ecNumber evidence="10">3.1.30.-</ecNumber>
    </recommendedName>
</protein>
<evidence type="ECO:0000256" key="3">
    <source>
        <dbReference type="ARBA" id="ARBA00022722"/>
    </source>
</evidence>
<dbReference type="InterPro" id="IPR044929">
    <property type="entry name" value="DNA/RNA_non-sp_Endonuclease_sf"/>
</dbReference>
<evidence type="ECO:0000256" key="4">
    <source>
        <dbReference type="ARBA" id="ARBA00022723"/>
    </source>
</evidence>
<evidence type="ECO:0000256" key="7">
    <source>
        <dbReference type="ARBA" id="ARBA00022842"/>
    </source>
</evidence>
<dbReference type="InterPro" id="IPR018524">
    <property type="entry name" value="DNA/RNA_endonuclease_AS"/>
</dbReference>
<keyword evidence="5 10" id="KW-0255">Endonuclease</keyword>
<evidence type="ECO:0000256" key="9">
    <source>
        <dbReference type="PIRSR" id="PIRSR640255-2"/>
    </source>
</evidence>
<keyword evidence="7" id="KW-0460">Magnesium</keyword>
<dbReference type="PANTHER" id="PTHR13966">
    <property type="entry name" value="ENDONUCLEASE RELATED"/>
    <property type="match status" value="1"/>
</dbReference>
<evidence type="ECO:0000259" key="11">
    <source>
        <dbReference type="SMART" id="SM00477"/>
    </source>
</evidence>
<accession>A0A1H7NHZ8</accession>
<dbReference type="InterPro" id="IPR020821">
    <property type="entry name" value="ENPP1-3/EXOG-like_nuc-like"/>
</dbReference>
<dbReference type="GO" id="GO:0046872">
    <property type="term" value="F:metal ion binding"/>
    <property type="evidence" value="ECO:0007669"/>
    <property type="project" value="UniProtKB-KW"/>
</dbReference>
<evidence type="ECO:0000256" key="1">
    <source>
        <dbReference type="ARBA" id="ARBA00001946"/>
    </source>
</evidence>
<keyword evidence="14" id="KW-1185">Reference proteome</keyword>
<dbReference type="AlphaFoldDB" id="A0A1H7NHZ8"/>
<organism evidence="13 14">
    <name type="scientific">Aquimarina amphilecti</name>
    <dbReference type="NCBI Taxonomy" id="1038014"/>
    <lineage>
        <taxon>Bacteria</taxon>
        <taxon>Pseudomonadati</taxon>
        <taxon>Bacteroidota</taxon>
        <taxon>Flavobacteriia</taxon>
        <taxon>Flavobacteriales</taxon>
        <taxon>Flavobacteriaceae</taxon>
        <taxon>Aquimarina</taxon>
    </lineage>
</organism>
<dbReference type="EC" id="3.1.30.-" evidence="10"/>
<evidence type="ECO:0000313" key="14">
    <source>
        <dbReference type="Proteomes" id="UP000198521"/>
    </source>
</evidence>
<dbReference type="CDD" id="cd00091">
    <property type="entry name" value="NUC"/>
    <property type="match status" value="1"/>
</dbReference>
<evidence type="ECO:0000256" key="10">
    <source>
        <dbReference type="RuleBase" id="RU366055"/>
    </source>
</evidence>
<dbReference type="STRING" id="1038014.SAMN04487910_2100"/>
<keyword evidence="4 9" id="KW-0479">Metal-binding</keyword>
<keyword evidence="3 10" id="KW-0540">Nuclease</keyword>
<dbReference type="GO" id="GO:0004519">
    <property type="term" value="F:endonuclease activity"/>
    <property type="evidence" value="ECO:0007669"/>
    <property type="project" value="UniProtKB-UniRule"/>
</dbReference>
<evidence type="ECO:0000256" key="5">
    <source>
        <dbReference type="ARBA" id="ARBA00022759"/>
    </source>
</evidence>
<keyword evidence="6 10" id="KW-0378">Hydrolase</keyword>
<dbReference type="SMART" id="SM00892">
    <property type="entry name" value="Endonuclease_NS"/>
    <property type="match status" value="1"/>
</dbReference>
<dbReference type="Proteomes" id="UP000198521">
    <property type="component" value="Unassembled WGS sequence"/>
</dbReference>